<dbReference type="SUPFAM" id="SSF53335">
    <property type="entry name" value="S-adenosyl-L-methionine-dependent methyltransferases"/>
    <property type="match status" value="1"/>
</dbReference>
<dbReference type="Gene3D" id="3.40.50.150">
    <property type="entry name" value="Vaccinia Virus protein VP39"/>
    <property type="match status" value="1"/>
</dbReference>
<dbReference type="EMBL" id="JAEHJZ010000017">
    <property type="protein sequence ID" value="MBJ7880569.1"/>
    <property type="molecule type" value="Genomic_DNA"/>
</dbReference>
<keyword evidence="2" id="KW-0489">Methyltransferase</keyword>
<organism evidence="2 3">
    <name type="scientific">Gelidibacter salicanalis</name>
    <dbReference type="NCBI Taxonomy" id="291193"/>
    <lineage>
        <taxon>Bacteria</taxon>
        <taxon>Pseudomonadati</taxon>
        <taxon>Bacteroidota</taxon>
        <taxon>Flavobacteriia</taxon>
        <taxon>Flavobacteriales</taxon>
        <taxon>Flavobacteriaceae</taxon>
        <taxon>Gelidibacter</taxon>
    </lineage>
</organism>
<dbReference type="Pfam" id="PF08242">
    <property type="entry name" value="Methyltransf_12"/>
    <property type="match status" value="1"/>
</dbReference>
<proteinExistence type="predicted"/>
<protein>
    <submittedName>
        <fullName evidence="2">Class I SAM-dependent methyltransferase</fullName>
    </submittedName>
</protein>
<name>A0A934KNJ7_9FLAO</name>
<gene>
    <name evidence="2" type="ORF">JEM65_07900</name>
</gene>
<reference evidence="2 3" key="1">
    <citation type="submission" date="2020-09" db="EMBL/GenBank/DDBJ databases">
        <title>Draft genome of Gelidibacter salicanalis PAMC21136.</title>
        <authorList>
            <person name="Park H."/>
        </authorList>
    </citation>
    <scope>NUCLEOTIDE SEQUENCE [LARGE SCALE GENOMIC DNA]</scope>
    <source>
        <strain evidence="2 3">PAMC21136</strain>
    </source>
</reference>
<dbReference type="InterPro" id="IPR029063">
    <property type="entry name" value="SAM-dependent_MTases_sf"/>
</dbReference>
<evidence type="ECO:0000313" key="2">
    <source>
        <dbReference type="EMBL" id="MBJ7880569.1"/>
    </source>
</evidence>
<dbReference type="GO" id="GO:0032259">
    <property type="term" value="P:methylation"/>
    <property type="evidence" value="ECO:0007669"/>
    <property type="project" value="UniProtKB-KW"/>
</dbReference>
<dbReference type="AlphaFoldDB" id="A0A934KNJ7"/>
<sequence length="328" mass="38098">MSYEKLKPLMSKVGCNLSPKEFQSVVNVVFHNYESIHYDTLHTDMRDNLQQQIDLLVEDLETNENIKFHNLKLLDVGCGTGLSTQLLLRSKLGELIDEITLLDTSKQMLVQAEKKALTWGKNHELLEGDLSVIADVKYDVILICSVLHHIPDLEAFLSTVNKFLNPNGILIHLQDPNNDYMQNSIYLNRLNDLQNHFNRVKTKQSKFKIITKHLKRKLKLWLGRKDYIDLVNDELLRKKIIKKRMSADEIWSVTDIHIESDLNKETNGISFEFLSNHLKNFNLVSRRTYGFFGVLKSELPEDFQLLEDNYISESQLNGRNLACVWVKN</sequence>
<dbReference type="InterPro" id="IPR013217">
    <property type="entry name" value="Methyltransf_12"/>
</dbReference>
<evidence type="ECO:0000313" key="3">
    <source>
        <dbReference type="Proteomes" id="UP000662373"/>
    </source>
</evidence>
<feature type="domain" description="Methyltransferase type 12" evidence="1">
    <location>
        <begin position="74"/>
        <end position="170"/>
    </location>
</feature>
<accession>A0A934KNJ7</accession>
<keyword evidence="2" id="KW-0808">Transferase</keyword>
<comment type="caution">
    <text evidence="2">The sequence shown here is derived from an EMBL/GenBank/DDBJ whole genome shotgun (WGS) entry which is preliminary data.</text>
</comment>
<dbReference type="PANTHER" id="PTHR43861">
    <property type="entry name" value="TRANS-ACONITATE 2-METHYLTRANSFERASE-RELATED"/>
    <property type="match status" value="1"/>
</dbReference>
<dbReference type="GO" id="GO:0008168">
    <property type="term" value="F:methyltransferase activity"/>
    <property type="evidence" value="ECO:0007669"/>
    <property type="project" value="UniProtKB-KW"/>
</dbReference>
<keyword evidence="3" id="KW-1185">Reference proteome</keyword>
<evidence type="ECO:0000259" key="1">
    <source>
        <dbReference type="Pfam" id="PF08242"/>
    </source>
</evidence>
<dbReference type="RefSeq" id="WP_199598406.1">
    <property type="nucleotide sequence ID" value="NZ_JAEHJZ010000017.1"/>
</dbReference>
<dbReference type="Proteomes" id="UP000662373">
    <property type="component" value="Unassembled WGS sequence"/>
</dbReference>
<dbReference type="CDD" id="cd02440">
    <property type="entry name" value="AdoMet_MTases"/>
    <property type="match status" value="1"/>
</dbReference>